<organism evidence="1">
    <name type="scientific">Lepeophtheirus salmonis</name>
    <name type="common">Salmon louse</name>
    <name type="synonym">Caligus salmonis</name>
    <dbReference type="NCBI Taxonomy" id="72036"/>
    <lineage>
        <taxon>Eukaryota</taxon>
        <taxon>Metazoa</taxon>
        <taxon>Ecdysozoa</taxon>
        <taxon>Arthropoda</taxon>
        <taxon>Crustacea</taxon>
        <taxon>Multicrustacea</taxon>
        <taxon>Hexanauplia</taxon>
        <taxon>Copepoda</taxon>
        <taxon>Siphonostomatoida</taxon>
        <taxon>Caligidae</taxon>
        <taxon>Lepeophtheirus</taxon>
    </lineage>
</organism>
<name>A0A0K2USF6_LEPSM</name>
<protein>
    <submittedName>
        <fullName evidence="1">Uncharacterized protein</fullName>
    </submittedName>
</protein>
<accession>A0A0K2USF6</accession>
<evidence type="ECO:0000313" key="1">
    <source>
        <dbReference type="EMBL" id="CDW40817.1"/>
    </source>
</evidence>
<dbReference type="EMBL" id="HACA01023456">
    <property type="protein sequence ID" value="CDW40817.1"/>
    <property type="molecule type" value="Transcribed_RNA"/>
</dbReference>
<dbReference type="AlphaFoldDB" id="A0A0K2USF6"/>
<proteinExistence type="predicted"/>
<reference evidence="1" key="1">
    <citation type="submission" date="2014-05" db="EMBL/GenBank/DDBJ databases">
        <authorList>
            <person name="Chronopoulou M."/>
        </authorList>
    </citation>
    <scope>NUCLEOTIDE SEQUENCE</scope>
    <source>
        <tissue evidence="1">Whole organism</tissue>
    </source>
</reference>
<sequence length="26" mass="3139">MTKPHGMRQHCQNQQVRFLQCVIKKV</sequence>